<sequence length="395" mass="44685">MPSFADLSNEILLLICEACEAMAGSLYGIVLTSRQLHTLAKPLLYKTVDLSHRHGSVGHRHFDRIASFRSIVLNQKELAAFVTRLFLTVAQDTRVTHGERETTDPPEREPIPAFKLDPPENIRILLDCLPNLRVLLLDVRNEEGWQDDKTTMYCYNRVTVWGPLYDQIPRLCNVRVLHLTVGRLCETWFTLPSLVHLYIGLGCWVQDTFDESILAQSRISKITMETEVTVLSPCDAMTPVKSFKALPELTSITLYISNQLQEHHTGDVVDYATEGCSFGNLQRELADAAMAQRLEHFEIRSLDRPEYLTDLSPFDNFGDFTALESLVIPQCSLEAANRHDWPEFPVSLKTLSLLYPKPSAGEPHQTVLYAGTGVKVVVTEDTYGFSHTWHSLLQQ</sequence>
<keyword evidence="2" id="KW-1185">Reference proteome</keyword>
<gene>
    <name evidence="1" type="ORF">EJ04DRAFT_570874</name>
</gene>
<protein>
    <submittedName>
        <fullName evidence="1">Uncharacterized protein</fullName>
    </submittedName>
</protein>
<proteinExistence type="predicted"/>
<dbReference type="Proteomes" id="UP000799444">
    <property type="component" value="Unassembled WGS sequence"/>
</dbReference>
<organism evidence="1 2">
    <name type="scientific">Polyplosphaeria fusca</name>
    <dbReference type="NCBI Taxonomy" id="682080"/>
    <lineage>
        <taxon>Eukaryota</taxon>
        <taxon>Fungi</taxon>
        <taxon>Dikarya</taxon>
        <taxon>Ascomycota</taxon>
        <taxon>Pezizomycotina</taxon>
        <taxon>Dothideomycetes</taxon>
        <taxon>Pleosporomycetidae</taxon>
        <taxon>Pleosporales</taxon>
        <taxon>Tetraplosphaeriaceae</taxon>
        <taxon>Polyplosphaeria</taxon>
    </lineage>
</organism>
<dbReference type="AlphaFoldDB" id="A0A9P4UW84"/>
<dbReference type="Gene3D" id="3.80.10.10">
    <property type="entry name" value="Ribonuclease Inhibitor"/>
    <property type="match status" value="1"/>
</dbReference>
<dbReference type="EMBL" id="ML996376">
    <property type="protein sequence ID" value="KAF2726885.1"/>
    <property type="molecule type" value="Genomic_DNA"/>
</dbReference>
<name>A0A9P4UW84_9PLEO</name>
<accession>A0A9P4UW84</accession>
<reference evidence="1" key="1">
    <citation type="journal article" date="2020" name="Stud. Mycol.">
        <title>101 Dothideomycetes genomes: a test case for predicting lifestyles and emergence of pathogens.</title>
        <authorList>
            <person name="Haridas S."/>
            <person name="Albert R."/>
            <person name="Binder M."/>
            <person name="Bloem J."/>
            <person name="Labutti K."/>
            <person name="Salamov A."/>
            <person name="Andreopoulos B."/>
            <person name="Baker S."/>
            <person name="Barry K."/>
            <person name="Bills G."/>
            <person name="Bluhm B."/>
            <person name="Cannon C."/>
            <person name="Castanera R."/>
            <person name="Culley D."/>
            <person name="Daum C."/>
            <person name="Ezra D."/>
            <person name="Gonzalez J."/>
            <person name="Henrissat B."/>
            <person name="Kuo A."/>
            <person name="Liang C."/>
            <person name="Lipzen A."/>
            <person name="Lutzoni F."/>
            <person name="Magnuson J."/>
            <person name="Mondo S."/>
            <person name="Nolan M."/>
            <person name="Ohm R."/>
            <person name="Pangilinan J."/>
            <person name="Park H.-J."/>
            <person name="Ramirez L."/>
            <person name="Alfaro M."/>
            <person name="Sun H."/>
            <person name="Tritt A."/>
            <person name="Yoshinaga Y."/>
            <person name="Zwiers L.-H."/>
            <person name="Turgeon B."/>
            <person name="Goodwin S."/>
            <person name="Spatafora J."/>
            <person name="Crous P."/>
            <person name="Grigoriev I."/>
        </authorList>
    </citation>
    <scope>NUCLEOTIDE SEQUENCE</scope>
    <source>
        <strain evidence="1">CBS 125425</strain>
    </source>
</reference>
<dbReference type="SUPFAM" id="SSF52047">
    <property type="entry name" value="RNI-like"/>
    <property type="match status" value="1"/>
</dbReference>
<comment type="caution">
    <text evidence="1">The sequence shown here is derived from an EMBL/GenBank/DDBJ whole genome shotgun (WGS) entry which is preliminary data.</text>
</comment>
<evidence type="ECO:0000313" key="2">
    <source>
        <dbReference type="Proteomes" id="UP000799444"/>
    </source>
</evidence>
<dbReference type="InterPro" id="IPR032675">
    <property type="entry name" value="LRR_dom_sf"/>
</dbReference>
<evidence type="ECO:0000313" key="1">
    <source>
        <dbReference type="EMBL" id="KAF2726885.1"/>
    </source>
</evidence>